<keyword evidence="3" id="KW-1185">Reference proteome</keyword>
<dbReference type="InterPro" id="IPR006680">
    <property type="entry name" value="Amidohydro-rel"/>
</dbReference>
<organism evidence="2 3">
    <name type="scientific">Pleionea litopenaei</name>
    <dbReference type="NCBI Taxonomy" id="3070815"/>
    <lineage>
        <taxon>Bacteria</taxon>
        <taxon>Pseudomonadati</taxon>
        <taxon>Pseudomonadota</taxon>
        <taxon>Gammaproteobacteria</taxon>
        <taxon>Oceanospirillales</taxon>
        <taxon>Pleioneaceae</taxon>
        <taxon>Pleionea</taxon>
    </lineage>
</organism>
<proteinExistence type="predicted"/>
<feature type="domain" description="Amidohydrolase-related" evidence="1">
    <location>
        <begin position="85"/>
        <end position="420"/>
    </location>
</feature>
<gene>
    <name evidence="2" type="ORF">Q9312_13820</name>
</gene>
<dbReference type="Gene3D" id="3.30.110.90">
    <property type="entry name" value="Amidohydrolase"/>
    <property type="match status" value="1"/>
</dbReference>
<name>A0AA51RRM9_9GAMM</name>
<dbReference type="PANTHER" id="PTHR43135:SF3">
    <property type="entry name" value="ALPHA-D-RIBOSE 1-METHYLPHOSPHONATE 5-TRIPHOSPHATE DIPHOSPHATASE"/>
    <property type="match status" value="1"/>
</dbReference>
<evidence type="ECO:0000313" key="2">
    <source>
        <dbReference type="EMBL" id="WMS86297.1"/>
    </source>
</evidence>
<dbReference type="Gene3D" id="2.30.40.10">
    <property type="entry name" value="Urease, subunit C, domain 1"/>
    <property type="match status" value="1"/>
</dbReference>
<dbReference type="Pfam" id="PF01979">
    <property type="entry name" value="Amidohydro_1"/>
    <property type="match status" value="1"/>
</dbReference>
<dbReference type="PANTHER" id="PTHR43135">
    <property type="entry name" value="ALPHA-D-RIBOSE 1-METHYLPHOSPHONATE 5-TRIPHOSPHATE DIPHOSPHATASE"/>
    <property type="match status" value="1"/>
</dbReference>
<dbReference type="Gene3D" id="1.20.58.520">
    <property type="entry name" value="Amidohydrolase"/>
    <property type="match status" value="1"/>
</dbReference>
<dbReference type="RefSeq" id="WP_309201449.1">
    <property type="nucleotide sequence ID" value="NZ_CP133548.1"/>
</dbReference>
<reference evidence="2 3" key="1">
    <citation type="submission" date="2023-08" db="EMBL/GenBank/DDBJ databases">
        <title>Pleionea litopenaei sp. nov., isolated from stomach of juvenile Litopenaeus vannamei.</title>
        <authorList>
            <person name="Rho A.M."/>
            <person name="Hwang C.Y."/>
        </authorList>
    </citation>
    <scope>NUCLEOTIDE SEQUENCE [LARGE SCALE GENOMIC DNA]</scope>
    <source>
        <strain evidence="2 3">HL-JVS1</strain>
    </source>
</reference>
<protein>
    <submittedName>
        <fullName evidence="2">Amidohydrolase family protein</fullName>
    </submittedName>
</protein>
<evidence type="ECO:0000259" key="1">
    <source>
        <dbReference type="Pfam" id="PF01979"/>
    </source>
</evidence>
<dbReference type="InterPro" id="IPR011059">
    <property type="entry name" value="Metal-dep_hydrolase_composite"/>
</dbReference>
<sequence length="599" mass="65790">MRSFISIVMGIVAITGFVLLNLPEPVVTERTTNSDSDSNLQTWRFLNATWFDGQRWQSGELLIENGQVVDAIKGSANELDVAGRYIIPGLIDAHTHTWGDALRQALQFGVTTELDMFTQPNVVQQARRQRDRLTATTEADLFSSGVLATSPRGHGTEYGLKIPTLNSPSEALSFVRQRHQEGSDYLKIVYHHQPNYGPYTSIDRATLKALIQAAHHEGMMAVVHASHLEAARHAVEDGADGLVHMISDQPIDTAFIELIKQKNTFIVPTLTVIAAMAQQSSTEFLLPESYVGSVLSTSQKHQLKSTFDHAGHRQKALTIAIENTRKLSQAGIDILSGTDAPNPGTAHGISLHNELFLLQQAGLSNTQLLQTASSAANKRFNIGSRGLLTIGSRADLLILSLDPRENIQHTQAISMIMKNGFWVNLTSTSNATSTLPVYDFTEISAEDFSLTPTIKFSATSDQMFSGHSIAHLKVSPSTCSNTPALVIDGEIKDGFPYPWSGLMLPFSQNMASAYSLNNHSHLLFNSQGTPGQFRLLIFVQGKSQPEEIRFKVTAECQAHRIKLADHQQIDWQSVTALAWVAGKQQSKFTLSLDSIKLIQ</sequence>
<accession>A0AA51RRM9</accession>
<dbReference type="InterPro" id="IPR032466">
    <property type="entry name" value="Metal_Hydrolase"/>
</dbReference>
<dbReference type="AlphaFoldDB" id="A0AA51RRM9"/>
<dbReference type="GO" id="GO:0016810">
    <property type="term" value="F:hydrolase activity, acting on carbon-nitrogen (but not peptide) bonds"/>
    <property type="evidence" value="ECO:0007669"/>
    <property type="project" value="InterPro"/>
</dbReference>
<evidence type="ECO:0000313" key="3">
    <source>
        <dbReference type="Proteomes" id="UP001239782"/>
    </source>
</evidence>
<dbReference type="SUPFAM" id="SSF51556">
    <property type="entry name" value="Metallo-dependent hydrolases"/>
    <property type="match status" value="1"/>
</dbReference>
<dbReference type="EMBL" id="CP133548">
    <property type="protein sequence ID" value="WMS86297.1"/>
    <property type="molecule type" value="Genomic_DNA"/>
</dbReference>
<dbReference type="Proteomes" id="UP001239782">
    <property type="component" value="Chromosome"/>
</dbReference>
<dbReference type="Gene3D" id="3.40.50.10910">
    <property type="entry name" value="Amidohydrolase"/>
    <property type="match status" value="1"/>
</dbReference>
<dbReference type="SUPFAM" id="SSF51338">
    <property type="entry name" value="Composite domain of metallo-dependent hydrolases"/>
    <property type="match status" value="1"/>
</dbReference>
<dbReference type="KEGG" id="plei:Q9312_13820"/>
<dbReference type="InterPro" id="IPR051781">
    <property type="entry name" value="Metallo-dep_Hydrolase"/>
</dbReference>